<dbReference type="GO" id="GO:0008270">
    <property type="term" value="F:zinc ion binding"/>
    <property type="evidence" value="ECO:0007669"/>
    <property type="project" value="UniProtKB-KW"/>
</dbReference>
<feature type="coiled-coil region" evidence="13">
    <location>
        <begin position="137"/>
        <end position="167"/>
    </location>
</feature>
<evidence type="ECO:0000256" key="10">
    <source>
        <dbReference type="ARBA" id="ARBA00047384"/>
    </source>
</evidence>
<dbReference type="SUPFAM" id="SSF57667">
    <property type="entry name" value="beta-beta-alpha zinc fingers"/>
    <property type="match status" value="1"/>
</dbReference>
<organism evidence="17 18">
    <name type="scientific">Chytriomyces confervae</name>
    <dbReference type="NCBI Taxonomy" id="246404"/>
    <lineage>
        <taxon>Eukaryota</taxon>
        <taxon>Fungi</taxon>
        <taxon>Fungi incertae sedis</taxon>
        <taxon>Chytridiomycota</taxon>
        <taxon>Chytridiomycota incertae sedis</taxon>
        <taxon>Chytridiomycetes</taxon>
        <taxon>Chytridiales</taxon>
        <taxon>Chytriomycetaceae</taxon>
        <taxon>Chytriomyces</taxon>
    </lineage>
</organism>
<comment type="catalytic activity">
    <reaction evidence="10">
        <text>L-arginyl-[protein] + 2 S-adenosyl-L-methionine = N(omega),N(omega)-dimethyl-L-arginyl-[protein] + 2 S-adenosyl-L-homocysteine + 2 H(+)</text>
        <dbReference type="Rhea" id="RHEA:48096"/>
        <dbReference type="Rhea" id="RHEA-COMP:10532"/>
        <dbReference type="Rhea" id="RHEA-COMP:11991"/>
        <dbReference type="ChEBI" id="CHEBI:15378"/>
        <dbReference type="ChEBI" id="CHEBI:29965"/>
        <dbReference type="ChEBI" id="CHEBI:57856"/>
        <dbReference type="ChEBI" id="CHEBI:59789"/>
        <dbReference type="ChEBI" id="CHEBI:61897"/>
        <dbReference type="EC" id="2.1.1.319"/>
    </reaction>
    <physiologicalReaction direction="left-to-right" evidence="10">
        <dbReference type="Rhea" id="RHEA:48097"/>
    </physiologicalReaction>
</comment>
<dbReference type="GO" id="GO:0005829">
    <property type="term" value="C:cytosol"/>
    <property type="evidence" value="ECO:0007669"/>
    <property type="project" value="UniProtKB-SubCell"/>
</dbReference>
<feature type="domain" description="Methyltransferase" evidence="14">
    <location>
        <begin position="240"/>
        <end position="337"/>
    </location>
</feature>
<evidence type="ECO:0000256" key="13">
    <source>
        <dbReference type="SAM" id="Coils"/>
    </source>
</evidence>
<dbReference type="InterPro" id="IPR029063">
    <property type="entry name" value="SAM-dependent_MTases_sf"/>
</dbReference>
<protein>
    <recommendedName>
        <fullName evidence="2">type I protein arginine methyltransferase</fullName>
        <ecNumber evidence="2">2.1.1.319</ecNumber>
    </recommendedName>
</protein>
<name>A0A507F196_9FUNG</name>
<dbReference type="Pfam" id="PF13649">
    <property type="entry name" value="Methyltransf_25"/>
    <property type="match status" value="1"/>
</dbReference>
<proteinExistence type="predicted"/>
<keyword evidence="13" id="KW-0175">Coiled coil</keyword>
<dbReference type="InterPro" id="IPR055135">
    <property type="entry name" value="PRMT_dom"/>
</dbReference>
<dbReference type="PANTHER" id="PTHR11006">
    <property type="entry name" value="PROTEIN ARGININE N-METHYLTRANSFERASE"/>
    <property type="match status" value="1"/>
</dbReference>
<dbReference type="GO" id="GO:0042054">
    <property type="term" value="F:histone methyltransferase activity"/>
    <property type="evidence" value="ECO:0007669"/>
    <property type="project" value="TreeGrafter"/>
</dbReference>
<keyword evidence="5 12" id="KW-0808">Transferase</keyword>
<evidence type="ECO:0000256" key="9">
    <source>
        <dbReference type="ARBA" id="ARBA00022833"/>
    </source>
</evidence>
<accession>A0A507F196</accession>
<dbReference type="OrthoDB" id="7848332at2759"/>
<dbReference type="InterPro" id="IPR025799">
    <property type="entry name" value="Arg_MeTrfase"/>
</dbReference>
<dbReference type="InterPro" id="IPR036236">
    <property type="entry name" value="Znf_C2H2_sf"/>
</dbReference>
<dbReference type="SUPFAM" id="SSF53335">
    <property type="entry name" value="S-adenosyl-L-methionine-dependent methyltransferases"/>
    <property type="match status" value="1"/>
</dbReference>
<evidence type="ECO:0000256" key="12">
    <source>
        <dbReference type="PROSITE-ProRule" id="PRU01015"/>
    </source>
</evidence>
<evidence type="ECO:0000256" key="5">
    <source>
        <dbReference type="ARBA" id="ARBA00022679"/>
    </source>
</evidence>
<dbReference type="STRING" id="246404.A0A507F196"/>
<dbReference type="GO" id="GO:0032259">
    <property type="term" value="P:methylation"/>
    <property type="evidence" value="ECO:0007669"/>
    <property type="project" value="UniProtKB-KW"/>
</dbReference>
<comment type="catalytic activity">
    <reaction evidence="11">
        <text>L-arginyl-[protein] + S-adenosyl-L-methionine = N(omega)-methyl-L-arginyl-[protein] + S-adenosyl-L-homocysteine + H(+)</text>
        <dbReference type="Rhea" id="RHEA:48100"/>
        <dbReference type="Rhea" id="RHEA-COMP:10532"/>
        <dbReference type="Rhea" id="RHEA-COMP:11990"/>
        <dbReference type="ChEBI" id="CHEBI:15378"/>
        <dbReference type="ChEBI" id="CHEBI:29965"/>
        <dbReference type="ChEBI" id="CHEBI:57856"/>
        <dbReference type="ChEBI" id="CHEBI:59789"/>
        <dbReference type="ChEBI" id="CHEBI:65280"/>
    </reaction>
    <physiologicalReaction direction="left-to-right" evidence="11">
        <dbReference type="Rhea" id="RHEA:48101"/>
    </physiologicalReaction>
</comment>
<dbReference type="GO" id="GO:0035242">
    <property type="term" value="F:protein-arginine omega-N asymmetric methyltransferase activity"/>
    <property type="evidence" value="ECO:0007669"/>
    <property type="project" value="UniProtKB-EC"/>
</dbReference>
<keyword evidence="4 12" id="KW-0489">Methyltransferase</keyword>
<evidence type="ECO:0000256" key="2">
    <source>
        <dbReference type="ARBA" id="ARBA00011925"/>
    </source>
</evidence>
<reference evidence="17 18" key="1">
    <citation type="journal article" date="2019" name="Sci. Rep.">
        <title>Comparative genomics of chytrid fungi reveal insights into the obligate biotrophic and pathogenic lifestyle of Synchytrium endobioticum.</title>
        <authorList>
            <person name="van de Vossenberg B.T.L.H."/>
            <person name="Warris S."/>
            <person name="Nguyen H.D.T."/>
            <person name="van Gent-Pelzer M.P.E."/>
            <person name="Joly D.L."/>
            <person name="van de Geest H.C."/>
            <person name="Bonants P.J.M."/>
            <person name="Smith D.S."/>
            <person name="Levesque C.A."/>
            <person name="van der Lee T.A.J."/>
        </authorList>
    </citation>
    <scope>NUCLEOTIDE SEQUENCE [LARGE SCALE GENOMIC DNA]</scope>
    <source>
        <strain evidence="17 18">CBS 675.73</strain>
    </source>
</reference>
<dbReference type="CDD" id="cd02440">
    <property type="entry name" value="AdoMet_MTases"/>
    <property type="match status" value="1"/>
</dbReference>
<dbReference type="EMBL" id="QEAP01000301">
    <property type="protein sequence ID" value="TPX69894.1"/>
    <property type="molecule type" value="Genomic_DNA"/>
</dbReference>
<comment type="caution">
    <text evidence="17">The sequence shown here is derived from an EMBL/GenBank/DDBJ whole genome shotgun (WGS) entry which is preliminary data.</text>
</comment>
<dbReference type="Proteomes" id="UP000320333">
    <property type="component" value="Unassembled WGS sequence"/>
</dbReference>
<evidence type="ECO:0000256" key="3">
    <source>
        <dbReference type="ARBA" id="ARBA00022490"/>
    </source>
</evidence>
<keyword evidence="7" id="KW-0479">Metal-binding</keyword>
<evidence type="ECO:0000256" key="6">
    <source>
        <dbReference type="ARBA" id="ARBA00022691"/>
    </source>
</evidence>
<comment type="subcellular location">
    <subcellularLocation>
        <location evidence="1">Cytoplasm</location>
        <location evidence="1">Cytosol</location>
    </subcellularLocation>
</comment>
<dbReference type="AlphaFoldDB" id="A0A507F196"/>
<feature type="domain" description="Protein arginine N-methyltransferase 3-like C2H2 zinc finger" evidence="15">
    <location>
        <begin position="57"/>
        <end position="105"/>
    </location>
</feature>
<keyword evidence="6 12" id="KW-0949">S-adenosyl-L-methionine</keyword>
<dbReference type="FunFam" id="3.40.50.150:FF:000003">
    <property type="entry name" value="Blast:Protein arginine N-methyltransferase 1"/>
    <property type="match status" value="1"/>
</dbReference>
<keyword evidence="18" id="KW-1185">Reference proteome</keyword>
<keyword evidence="9" id="KW-0862">Zinc</keyword>
<evidence type="ECO:0000256" key="8">
    <source>
        <dbReference type="ARBA" id="ARBA00022771"/>
    </source>
</evidence>
<evidence type="ECO:0000256" key="4">
    <source>
        <dbReference type="ARBA" id="ARBA00022603"/>
    </source>
</evidence>
<dbReference type="Pfam" id="PF21137">
    <property type="entry name" value="ANM3_C2H2_Zf"/>
    <property type="match status" value="1"/>
</dbReference>
<gene>
    <name evidence="17" type="ORF">CcCBS67573_g06714</name>
</gene>
<dbReference type="InterPro" id="IPR049482">
    <property type="entry name" value="ANM3-like_C2H2_Zf"/>
</dbReference>
<evidence type="ECO:0000259" key="16">
    <source>
        <dbReference type="Pfam" id="PF22528"/>
    </source>
</evidence>
<dbReference type="PANTHER" id="PTHR11006:SF53">
    <property type="entry name" value="PROTEIN ARGININE N-METHYLTRANSFERASE 3"/>
    <property type="match status" value="1"/>
</dbReference>
<dbReference type="PROSITE" id="PS51678">
    <property type="entry name" value="SAM_MT_PRMT"/>
    <property type="match status" value="1"/>
</dbReference>
<keyword evidence="3" id="KW-0963">Cytoplasm</keyword>
<dbReference type="InterPro" id="IPR041698">
    <property type="entry name" value="Methyltransf_25"/>
</dbReference>
<evidence type="ECO:0000256" key="1">
    <source>
        <dbReference type="ARBA" id="ARBA00004514"/>
    </source>
</evidence>
<evidence type="ECO:0000313" key="18">
    <source>
        <dbReference type="Proteomes" id="UP000320333"/>
    </source>
</evidence>
<dbReference type="EC" id="2.1.1.319" evidence="2"/>
<dbReference type="Pfam" id="PF22528">
    <property type="entry name" value="PRMT_C"/>
    <property type="match status" value="1"/>
</dbReference>
<sequence length="520" mass="58418">MDNDEDFDTEADANCDEWIEEDSTPCQCLVCDVVSPSAGEVVEHLKQKHAFDLMLVAKQLNLDFYGRIRCVNFIRSQAKDNASFKLSSVADSVSGWSQGEKYLAPVIENDPLLYALDFDDDEESELATKFSQSVAVADGDQQKVLQLERQLAEMKEAFAEYKEMVRKTFLEEPMSSGVGSAVSSKPAVIGADETKWNMDYYFGSYAETEIHETMLKDAVRTESYRDCFYLNKDFFKGKIVLDVGCGTGILSMFAAKSGAKHVYAVDNSTIILKAQEIVKQNGLSDKITFIRGEVEHINLPVETVDCIVSEWMGYFLLFEGMFDSVITARDRWLAPGGVMAPSYANIQIAGLEDAEWINDKYHFWNDVYGFDYSCMKGTFLDDGQVDIARKDSIITDPFILKELDLGSITPPQLDFVTPFSLKFNKSGRLHALCGWFDIKFEFPDASGTPVFFSTSAAATPTHWKQTTFVLDKPLDVDAGTVFEGTFECRKNPENARELDIVIAYAVPKTLEKRTQKFTVR</sequence>
<evidence type="ECO:0000256" key="7">
    <source>
        <dbReference type="ARBA" id="ARBA00022723"/>
    </source>
</evidence>
<feature type="domain" description="Protein arginine N-methyltransferase" evidence="16">
    <location>
        <begin position="344"/>
        <end position="506"/>
    </location>
</feature>
<evidence type="ECO:0000259" key="15">
    <source>
        <dbReference type="Pfam" id="PF21137"/>
    </source>
</evidence>
<dbReference type="GO" id="GO:0005634">
    <property type="term" value="C:nucleus"/>
    <property type="evidence" value="ECO:0007669"/>
    <property type="project" value="TreeGrafter"/>
</dbReference>
<evidence type="ECO:0000313" key="17">
    <source>
        <dbReference type="EMBL" id="TPX69894.1"/>
    </source>
</evidence>
<dbReference type="Gene3D" id="3.40.50.150">
    <property type="entry name" value="Vaccinia Virus protein VP39"/>
    <property type="match status" value="1"/>
</dbReference>
<dbReference type="Gene3D" id="2.70.160.11">
    <property type="entry name" value="Hnrnp arginine n-methyltransferase1"/>
    <property type="match status" value="1"/>
</dbReference>
<evidence type="ECO:0000259" key="14">
    <source>
        <dbReference type="Pfam" id="PF13649"/>
    </source>
</evidence>
<keyword evidence="8" id="KW-0863">Zinc-finger</keyword>
<evidence type="ECO:0000256" key="11">
    <source>
        <dbReference type="ARBA" id="ARBA00049303"/>
    </source>
</evidence>